<feature type="region of interest" description="Disordered" evidence="1">
    <location>
        <begin position="88"/>
        <end position="241"/>
    </location>
</feature>
<evidence type="ECO:0000313" key="3">
    <source>
        <dbReference type="Proteomes" id="UP000076632"/>
    </source>
</evidence>
<dbReference type="AlphaFoldDB" id="A0A165JE71"/>
<dbReference type="InParanoid" id="A0A165JE71"/>
<dbReference type="Pfam" id="PF12720">
    <property type="entry name" value="DUF3807"/>
    <property type="match status" value="1"/>
</dbReference>
<protein>
    <submittedName>
        <fullName evidence="2">Uncharacterized protein</fullName>
    </submittedName>
</protein>
<organism evidence="2 3">
    <name type="scientific">Xylona heveae (strain CBS 132557 / TC161)</name>
    <dbReference type="NCBI Taxonomy" id="1328760"/>
    <lineage>
        <taxon>Eukaryota</taxon>
        <taxon>Fungi</taxon>
        <taxon>Dikarya</taxon>
        <taxon>Ascomycota</taxon>
        <taxon>Pezizomycotina</taxon>
        <taxon>Xylonomycetes</taxon>
        <taxon>Xylonales</taxon>
        <taxon>Xylonaceae</taxon>
        <taxon>Xylona</taxon>
    </lineage>
</organism>
<dbReference type="Proteomes" id="UP000076632">
    <property type="component" value="Unassembled WGS sequence"/>
</dbReference>
<feature type="compositionally biased region" description="Basic and acidic residues" evidence="1">
    <location>
        <begin position="154"/>
        <end position="168"/>
    </location>
</feature>
<dbReference type="GeneID" id="28899730"/>
<feature type="compositionally biased region" description="Basic and acidic residues" evidence="1">
    <location>
        <begin position="122"/>
        <end position="132"/>
    </location>
</feature>
<proteinExistence type="predicted"/>
<reference evidence="2 3" key="1">
    <citation type="journal article" date="2016" name="Fungal Biol.">
        <title>The genome of Xylona heveae provides a window into fungal endophytism.</title>
        <authorList>
            <person name="Gazis R."/>
            <person name="Kuo A."/>
            <person name="Riley R."/>
            <person name="LaButti K."/>
            <person name="Lipzen A."/>
            <person name="Lin J."/>
            <person name="Amirebrahimi M."/>
            <person name="Hesse C.N."/>
            <person name="Spatafora J.W."/>
            <person name="Henrissat B."/>
            <person name="Hainaut M."/>
            <person name="Grigoriev I.V."/>
            <person name="Hibbett D.S."/>
        </authorList>
    </citation>
    <scope>NUCLEOTIDE SEQUENCE [LARGE SCALE GENOMIC DNA]</scope>
    <source>
        <strain evidence="2 3">TC161</strain>
    </source>
</reference>
<name>A0A165JE71_XYLHT</name>
<accession>A0A165JE71</accession>
<feature type="compositionally biased region" description="Basic residues" evidence="1">
    <location>
        <begin position="136"/>
        <end position="149"/>
    </location>
</feature>
<gene>
    <name evidence="2" type="ORF">L228DRAFT_264548</name>
</gene>
<dbReference type="STRING" id="1328760.A0A165JE71"/>
<sequence>MASAVPLQEDLQRFHYRHYAPSCTTYFSQTFGVHAGFQSNAQQEEEYGDDDDGLGYYSDGTKRTLTDEQIAMFRHSELQALLRERRKQKLQQEETSDVIEPLAISSAPDRSNIEEDEDEEEYARFLAEERKNLSKSAKKKRKKNKKGKSARASTDGEKCPRRIAREMDDSTGGADAALDYDEAPQPSYADKEQENALYHKPVAGRRTVEYGDVEENSRDISREPQASKAEKAFQWPKLGTV</sequence>
<dbReference type="PANTHER" id="PTHR40642">
    <property type="entry name" value="YALI0F31295P"/>
    <property type="match status" value="1"/>
</dbReference>
<evidence type="ECO:0000256" key="1">
    <source>
        <dbReference type="SAM" id="MobiDB-lite"/>
    </source>
</evidence>
<keyword evidence="3" id="KW-1185">Reference proteome</keyword>
<dbReference type="InterPro" id="IPR024526">
    <property type="entry name" value="DUF3807"/>
</dbReference>
<evidence type="ECO:0000313" key="2">
    <source>
        <dbReference type="EMBL" id="KZF26122.1"/>
    </source>
</evidence>
<dbReference type="OrthoDB" id="5422320at2759"/>
<dbReference type="EMBL" id="KV407454">
    <property type="protein sequence ID" value="KZF26122.1"/>
    <property type="molecule type" value="Genomic_DNA"/>
</dbReference>
<dbReference type="RefSeq" id="XP_018191677.1">
    <property type="nucleotide sequence ID" value="XM_018334593.1"/>
</dbReference>
<dbReference type="PANTHER" id="PTHR40642:SF1">
    <property type="entry name" value="YALI0F31295P"/>
    <property type="match status" value="1"/>
</dbReference>